<reference evidence="4" key="4">
    <citation type="submission" date="2005-07" db="EMBL/GenBank/DDBJ databases">
        <authorList>
            <person name="Mural R.J."/>
            <person name="Istrail S."/>
            <person name="Sutton G."/>
            <person name="Florea L."/>
            <person name="Halpern A.L."/>
            <person name="Mobarry C.M."/>
            <person name="Lippert R."/>
            <person name="Walenz B."/>
            <person name="Shatkay H."/>
            <person name="Dew I."/>
            <person name="Miller J.R."/>
            <person name="Flanigan M.J."/>
            <person name="Edwards N.J."/>
            <person name="Bolanos R."/>
            <person name="Fasulo D."/>
            <person name="Halldorsson B.V."/>
            <person name="Hannenhalli S."/>
            <person name="Turner R."/>
            <person name="Yooseph S."/>
            <person name="Lu F."/>
            <person name="Nusskern D.R."/>
            <person name="Shue B.C."/>
            <person name="Zheng X.H."/>
            <person name="Zhong F."/>
            <person name="Delcher A.L."/>
            <person name="Huson D.H."/>
            <person name="Kravitz S.A."/>
            <person name="Mouchard L."/>
            <person name="Reinert K."/>
            <person name="Remington K.A."/>
            <person name="Clark A.G."/>
            <person name="Waterman M.S."/>
            <person name="Eichler E.E."/>
            <person name="Adams M.D."/>
            <person name="Hunkapiller M.W."/>
            <person name="Myers E.W."/>
            <person name="Venter J.C."/>
        </authorList>
    </citation>
    <scope>NUCLEOTIDE SEQUENCE</scope>
</reference>
<feature type="region of interest" description="Disordered" evidence="1">
    <location>
        <begin position="58"/>
        <end position="100"/>
    </location>
</feature>
<dbReference type="EMBL" id="BX247998">
    <property type="protein sequence ID" value="CAD62330.1"/>
    <property type="molecule type" value="mRNA"/>
</dbReference>
<evidence type="ECO:0000256" key="1">
    <source>
        <dbReference type="SAM" id="MobiDB-lite"/>
    </source>
</evidence>
<dbReference type="EMBL" id="BX248012">
    <property type="protein sequence ID" value="CAD62340.1"/>
    <property type="molecule type" value="mRNA"/>
</dbReference>
<gene>
    <name evidence="4" type="ORF">hCG_25025</name>
</gene>
<proteinExistence type="evidence at transcript level"/>
<feature type="region of interest" description="Disordered" evidence="1">
    <location>
        <begin position="1"/>
        <end position="31"/>
    </location>
</feature>
<sequence length="100" mass="10745">MRHVGRGPAGSAEELRMEAAEEALMGPTIPDPSLLPGGPLVSFLVWAEAITWMPTWEGTSNVGPQPLSSSKSLHSHGDTLHLFPRDRLDPETLDPGPPLE</sequence>
<reference evidence="4" key="1">
    <citation type="journal article" date="2001" name="Science">
        <title>The sequence of the human genome.</title>
        <authorList>
            <person name="Venter J.C."/>
            <person name="Adams M.D."/>
            <person name="Myers E.W."/>
            <person name="Li P.W."/>
            <person name="Mural R.J."/>
            <person name="Sutton G.G."/>
            <person name="Smith H.O."/>
            <person name="Yandell M."/>
            <person name="Evans C.A."/>
            <person name="Holt R.A."/>
            <person name="Gocayne J.D."/>
            <person name="Amanatides P."/>
            <person name="Ballew R.M."/>
            <person name="Huson D.H."/>
            <person name="Wortman J.R."/>
            <person name="Zhang Q."/>
            <person name="Kodira C.D."/>
            <person name="Zheng X.H."/>
            <person name="Chen L."/>
            <person name="Skupski M."/>
            <person name="Subramanian G."/>
            <person name="Thomas P.D."/>
            <person name="Zhang J."/>
            <person name="Gabor Miklos G.L."/>
            <person name="Nelson C."/>
            <person name="Broder S."/>
            <person name="Clark A.G."/>
            <person name="Nadeau J."/>
            <person name="McKusick V.A."/>
            <person name="Zinder N."/>
            <person name="Levine A.J."/>
            <person name="Roberts R.J."/>
            <person name="Simon M."/>
            <person name="Slayman C."/>
            <person name="Hunkapiller M."/>
            <person name="Bolanos R."/>
            <person name="Delcher A."/>
            <person name="Dew I."/>
            <person name="Fasulo D."/>
            <person name="Flanigan M."/>
            <person name="Florea L."/>
            <person name="Halpern A."/>
            <person name="Hannenhalli S."/>
            <person name="Kravitz S."/>
            <person name="Levy S."/>
            <person name="Mobarry C."/>
            <person name="Reinert K."/>
            <person name="Remington K."/>
            <person name="Abu-Threideh J."/>
            <person name="Beasley E."/>
            <person name="Biddick K."/>
            <person name="Bonazzi V."/>
            <person name="Brandon R."/>
            <person name="Cargill M."/>
            <person name="Chandramouliswaran I."/>
            <person name="Charlab R."/>
            <person name="Chaturvedi K."/>
            <person name="Deng Z."/>
            <person name="Di Francesco V."/>
            <person name="Dunn P."/>
            <person name="Eilbeck K."/>
            <person name="Evangelista C."/>
            <person name="Gabrielian A.E."/>
            <person name="Gan W."/>
            <person name="Ge W."/>
            <person name="Gong F."/>
            <person name="Gu Z."/>
            <person name="Guan P."/>
            <person name="Heiman T.J."/>
            <person name="Higgins M.E."/>
            <person name="Ji R.R."/>
            <person name="Ke Z."/>
            <person name="Ketchum K.A."/>
            <person name="Lai Z."/>
            <person name="Lei Y."/>
            <person name="Li Z."/>
            <person name="Li J."/>
            <person name="Liang Y."/>
            <person name="Lin X."/>
            <person name="Lu F."/>
            <person name="Merkulov G.V."/>
            <person name="Milshina N."/>
            <person name="Moore H.M."/>
            <person name="Naik A.K."/>
            <person name="Narayan V.A."/>
            <person name="Neelam B."/>
            <person name="Nusskern D."/>
            <person name="Rusch D.B."/>
            <person name="Salzberg S."/>
            <person name="Shao W."/>
            <person name="Shue B."/>
            <person name="Sun J."/>
            <person name="Wang Z."/>
            <person name="Wang A."/>
            <person name="Wang X."/>
            <person name="Wang J."/>
            <person name="Wei M."/>
            <person name="Wides R."/>
            <person name="Xiao C."/>
            <person name="Yan C."/>
            <person name="Yao A."/>
            <person name="Ye J."/>
            <person name="Zhan M."/>
            <person name="Zhang W."/>
            <person name="Zhang H."/>
            <person name="Zhao Q."/>
            <person name="Zheng L."/>
            <person name="Zhong F."/>
            <person name="Zhong W."/>
            <person name="Zhu S."/>
            <person name="Zhao S."/>
            <person name="Gilbert D."/>
            <person name="Baumhueter S."/>
            <person name="Spier G."/>
            <person name="Carter C."/>
            <person name="Cravchik A."/>
            <person name="Woodage T."/>
            <person name="Ali F."/>
            <person name="An H."/>
            <person name="Awe A."/>
            <person name="Baldwin D."/>
            <person name="Baden H."/>
            <person name="Barnstead M."/>
            <person name="Barrow I."/>
            <person name="Beeson K."/>
            <person name="Busam D."/>
            <person name="Carver A."/>
            <person name="Center A."/>
            <person name="Cheng M.L."/>
            <person name="Curry L."/>
            <person name="Danaher S."/>
            <person name="Davenport L."/>
            <person name="Desilets R."/>
            <person name="Dietz S."/>
            <person name="Dodson K."/>
            <person name="Doup L."/>
            <person name="Ferriera S."/>
            <person name="Garg N."/>
            <person name="Gluecksmann A."/>
            <person name="Hart B."/>
            <person name="Haynes J."/>
            <person name="Haynes C."/>
            <person name="Heiner C."/>
            <person name="Hladun S."/>
            <person name="Hostin D."/>
            <person name="Houck J."/>
            <person name="Howland T."/>
            <person name="Ibegwam C."/>
            <person name="Johnson J."/>
            <person name="Kalush F."/>
            <person name="Kline L."/>
            <person name="Koduru S."/>
            <person name="Love A."/>
            <person name="Mann F."/>
            <person name="May D."/>
            <person name="McCawley S."/>
            <person name="McIntosh T."/>
            <person name="McMullen I."/>
            <person name="Moy M."/>
            <person name="Moy L."/>
            <person name="Murphy B."/>
            <person name="Nelson K."/>
            <person name="Pfannkoch C."/>
            <person name="Pratts E."/>
            <person name="Puri V."/>
            <person name="Qureshi H."/>
            <person name="Reardon M."/>
            <person name="Rodriguez R."/>
            <person name="Rogers Y.H."/>
            <person name="Romblad D."/>
            <person name="Ruhfel B."/>
            <person name="Scott R."/>
            <person name="Sitter C."/>
            <person name="Smallwood M."/>
            <person name="Stewart E."/>
            <person name="Strong R."/>
            <person name="Suh E."/>
            <person name="Thomas R."/>
            <person name="Tint N.N."/>
            <person name="Tse S."/>
            <person name="Vech C."/>
            <person name="Wang G."/>
            <person name="Wetter J."/>
            <person name="Williams S."/>
            <person name="Williams M."/>
            <person name="Windsor S."/>
            <person name="Winn-Deen E."/>
            <person name="Wolfe K."/>
            <person name="Zaveri J."/>
            <person name="Zaveri K."/>
            <person name="Abril J.F."/>
            <person name="Guigo R."/>
            <person name="Campbell M.J."/>
            <person name="Sjolander K.V."/>
            <person name="Karlak B."/>
            <person name="Kejariwal A."/>
            <person name="Mi H."/>
            <person name="Lazareva B."/>
            <person name="Hatton T."/>
            <person name="Narechania A."/>
            <person name="Diemer K."/>
            <person name="Muruganujan A."/>
            <person name="Guo N."/>
            <person name="Sato S."/>
            <person name="Bafna V."/>
            <person name="Istrail S."/>
            <person name="Lippert R."/>
            <person name="Schwartz R."/>
            <person name="Walenz B."/>
            <person name="Yooseph S."/>
            <person name="Allen D."/>
            <person name="Basu A."/>
            <person name="Baxendale J."/>
            <person name="Blick L."/>
            <person name="Caminha M."/>
            <person name="Carnes-Stine J."/>
            <person name="Caulk P."/>
            <person name="Chiang Y.H."/>
            <person name="Coyne M."/>
            <person name="Dahlke C."/>
            <person name="Mays A."/>
            <person name="Dombroski M."/>
            <person name="Donnelly M."/>
            <person name="Ely D."/>
            <person name="Esparham S."/>
            <person name="Fosler C."/>
            <person name="Gire H."/>
            <person name="Glanowski S."/>
            <person name="Glasser K."/>
            <person name="Glodek A."/>
            <person name="Gorokhov M."/>
            <person name="Graham K."/>
            <person name="Gropman B."/>
            <person name="Harris M."/>
            <person name="Heil J."/>
            <person name="Henderson S."/>
            <person name="Hoover J."/>
            <person name="Jennings D."/>
            <person name="Jordan C."/>
            <person name="Jordan J."/>
            <person name="Kasha J."/>
            <person name="Kagan L."/>
            <person name="Kraft C."/>
            <person name="Levitsky A."/>
            <person name="Lewis M."/>
            <person name="Liu X."/>
            <person name="Lopez J."/>
            <person name="Ma D."/>
            <person name="Majoros W."/>
            <person name="McDaniel J."/>
            <person name="Murphy S."/>
            <person name="Newman M."/>
            <person name="Nguyen T."/>
            <person name="Nguyen N."/>
            <person name="Nodell M."/>
            <person name="Pan S."/>
            <person name="Peck J."/>
            <person name="Peterson M."/>
            <person name="Rowe W."/>
            <person name="Sanders R."/>
            <person name="Scott J."/>
            <person name="Simpson M."/>
            <person name="Smith T."/>
            <person name="Sprague A."/>
            <person name="Stockwell T."/>
            <person name="Turner R."/>
            <person name="Venter E."/>
            <person name="Wang M."/>
            <person name="Wen M."/>
            <person name="Wu D."/>
            <person name="Wu M."/>
            <person name="Xia A."/>
            <person name="Zandieh A."/>
            <person name="Zhu X."/>
        </authorList>
    </citation>
    <scope>NUCLEOTIDE SEQUENCE</scope>
</reference>
<feature type="compositionally biased region" description="Basic and acidic residues" evidence="1">
    <location>
        <begin position="75"/>
        <end position="90"/>
    </location>
</feature>
<evidence type="ECO:0000313" key="2">
    <source>
        <dbReference type="EMBL" id="CAD62330.1"/>
    </source>
</evidence>
<feature type="compositionally biased region" description="Polar residues" evidence="1">
    <location>
        <begin position="58"/>
        <end position="72"/>
    </location>
</feature>
<reference evidence="2" key="2">
    <citation type="submission" date="2003-01" db="EMBL/GenBank/DDBJ databases">
        <authorList>
            <person name="Genoscope"/>
        </authorList>
    </citation>
    <scope>NUCLEOTIDE SEQUENCE</scope>
    <source>
        <tissue evidence="2">Fetal liver</tissue>
    </source>
</reference>
<evidence type="ECO:0000313" key="3">
    <source>
        <dbReference type="EMBL" id="CAD62340.1"/>
    </source>
</evidence>
<organism evidence="2">
    <name type="scientific">Homo sapiens</name>
    <name type="common">Human</name>
    <dbReference type="NCBI Taxonomy" id="9606"/>
    <lineage>
        <taxon>Eukaryota</taxon>
        <taxon>Metazoa</taxon>
        <taxon>Chordata</taxon>
        <taxon>Craniata</taxon>
        <taxon>Vertebrata</taxon>
        <taxon>Euteleostomi</taxon>
        <taxon>Mammalia</taxon>
        <taxon>Eutheria</taxon>
        <taxon>Euarchontoglires</taxon>
        <taxon>Primates</taxon>
        <taxon>Haplorrhini</taxon>
        <taxon>Catarrhini</taxon>
        <taxon>Hominidae</taxon>
        <taxon>Homo</taxon>
    </lineage>
</organism>
<protein>
    <submittedName>
        <fullName evidence="2">Full-length cDNA clone CS0DM001YI13 of Fetal liver of Homo sapiens (human)</fullName>
    </submittedName>
    <submittedName>
        <fullName evidence="3">Full-length cDNA clone CS0DM008YG24 of Fetal liver of Homo sapiens (human)</fullName>
    </submittedName>
    <submittedName>
        <fullName evidence="4">HCG25025, isoform CRA_c</fullName>
    </submittedName>
</protein>
<reference evidence="2" key="3">
    <citation type="submission" date="2003-02" db="EMBL/GenBank/DDBJ databases">
        <title>Full-length cDNA libraries and normalization.</title>
        <authorList>
            <person name="Li W.B."/>
            <person name="Gruber C."/>
            <person name="Jessee J."/>
            <person name="Polayes D."/>
        </authorList>
    </citation>
    <scope>NUCLEOTIDE SEQUENCE</scope>
    <source>
        <tissue evidence="2">Fetal liver</tissue>
    </source>
</reference>
<evidence type="ECO:0000313" key="4">
    <source>
        <dbReference type="EMBL" id="EAW81724.1"/>
    </source>
</evidence>
<accession>Q86SH5</accession>
<name>Q86SH5_HUMAN</name>
<dbReference type="EMBL" id="CH471061">
    <property type="protein sequence ID" value="EAW81724.1"/>
    <property type="molecule type" value="Genomic_DNA"/>
</dbReference>
<dbReference type="AlphaFoldDB" id="Q86SH5"/>